<reference evidence="4" key="1">
    <citation type="submission" date="2017-08" db="EMBL/GenBank/DDBJ databases">
        <title>Direct submision.</title>
        <authorList>
            <person name="Kim S.-J."/>
            <person name="Rhee S.-K."/>
        </authorList>
    </citation>
    <scope>NUCLEOTIDE SEQUENCE [LARGE SCALE GENOMIC DNA]</scope>
    <source>
        <strain evidence="4">GI5</strain>
    </source>
</reference>
<name>A0A2K9LSW5_9GAMM</name>
<accession>A0A2K9LSW5</accession>
<keyword evidence="4" id="KW-1185">Reference proteome</keyword>
<sequence length="188" mass="18345">MALYCRISSSCCAVSLPVTPCTGSTSSSFSASISCFNRSLNALDGLGLSAGLAAGLGAGAGFGLGFGVGLGTGLGFGFSCGFGLGLGLTAGLGAGFGAALGLSGLGFSTTTAVTCWGNGFSSITSALSGQLKNNSATTSTCTSMALISEARSRAGKDKGYSPDPLSVTNPTSFTPACCRAIIMRITKP</sequence>
<feature type="signal peptide" evidence="2">
    <location>
        <begin position="1"/>
        <end position="20"/>
    </location>
</feature>
<keyword evidence="1" id="KW-1133">Transmembrane helix</keyword>
<dbReference type="PROSITE" id="PS51257">
    <property type="entry name" value="PROKAR_LIPOPROTEIN"/>
    <property type="match status" value="1"/>
</dbReference>
<dbReference type="EMBL" id="CP022684">
    <property type="protein sequence ID" value="AUM14565.1"/>
    <property type="molecule type" value="Genomic_DNA"/>
</dbReference>
<dbReference type="Proteomes" id="UP000235116">
    <property type="component" value="Chromosome"/>
</dbReference>
<dbReference type="AlphaFoldDB" id="A0A2K9LSW5"/>
<feature type="transmembrane region" description="Helical" evidence="1">
    <location>
        <begin position="76"/>
        <end position="102"/>
    </location>
</feature>
<proteinExistence type="predicted"/>
<evidence type="ECO:0000313" key="3">
    <source>
        <dbReference type="EMBL" id="AUM14565.1"/>
    </source>
</evidence>
<evidence type="ECO:0000256" key="1">
    <source>
        <dbReference type="SAM" id="Phobius"/>
    </source>
</evidence>
<gene>
    <name evidence="3" type="ORF">Kalk_19960</name>
</gene>
<feature type="transmembrane region" description="Helical" evidence="1">
    <location>
        <begin position="46"/>
        <end position="70"/>
    </location>
</feature>
<evidence type="ECO:0000256" key="2">
    <source>
        <dbReference type="SAM" id="SignalP"/>
    </source>
</evidence>
<protein>
    <submittedName>
        <fullName evidence="3">Uncharacterized protein</fullName>
    </submittedName>
</protein>
<organism evidence="3 4">
    <name type="scientific">Ketobacter alkanivorans</name>
    <dbReference type="NCBI Taxonomy" id="1917421"/>
    <lineage>
        <taxon>Bacteria</taxon>
        <taxon>Pseudomonadati</taxon>
        <taxon>Pseudomonadota</taxon>
        <taxon>Gammaproteobacteria</taxon>
        <taxon>Pseudomonadales</taxon>
        <taxon>Ketobacteraceae</taxon>
        <taxon>Ketobacter</taxon>
    </lineage>
</organism>
<keyword evidence="1" id="KW-0472">Membrane</keyword>
<dbReference type="KEGG" id="kak:Kalk_19960"/>
<feature type="chain" id="PRO_5014953575" evidence="2">
    <location>
        <begin position="21"/>
        <end position="188"/>
    </location>
</feature>
<evidence type="ECO:0000313" key="4">
    <source>
        <dbReference type="Proteomes" id="UP000235116"/>
    </source>
</evidence>
<keyword evidence="1" id="KW-0812">Transmembrane</keyword>
<keyword evidence="2" id="KW-0732">Signal</keyword>